<gene>
    <name evidence="1" type="ORF">ENN94_03245</name>
</gene>
<organism evidence="1">
    <name type="scientific">Geoalkalibacter subterraneus</name>
    <dbReference type="NCBI Taxonomy" id="483547"/>
    <lineage>
        <taxon>Bacteria</taxon>
        <taxon>Pseudomonadati</taxon>
        <taxon>Thermodesulfobacteriota</taxon>
        <taxon>Desulfuromonadia</taxon>
        <taxon>Desulfuromonadales</taxon>
        <taxon>Geoalkalibacteraceae</taxon>
        <taxon>Geoalkalibacter</taxon>
    </lineage>
</organism>
<proteinExistence type="predicted"/>
<dbReference type="NCBIfam" id="TIGR04352">
    <property type="entry name" value="HprK_rel_A"/>
    <property type="match status" value="1"/>
</dbReference>
<name>A0A831LKV4_9BACT</name>
<dbReference type="InterPro" id="IPR027600">
    <property type="entry name" value="HprK-rel_A"/>
</dbReference>
<dbReference type="Proteomes" id="UP000886162">
    <property type="component" value="Unassembled WGS sequence"/>
</dbReference>
<dbReference type="SUPFAM" id="SSF53795">
    <property type="entry name" value="PEP carboxykinase-like"/>
    <property type="match status" value="1"/>
</dbReference>
<dbReference type="Gene3D" id="3.40.50.300">
    <property type="entry name" value="P-loop containing nucleotide triphosphate hydrolases"/>
    <property type="match status" value="1"/>
</dbReference>
<dbReference type="AlphaFoldDB" id="A0A831LKV4"/>
<sequence>MILAELSHKEICSRLDSRDGLLLFLGPFCLRLQIRLKELHAPFIRLYADHQIAKDPAICDFRIDLKPHAGFSPWKKRARITVDASTSFAPFPRPLSLAMLEWAINWCTFSKPHQYFMLHSAVLEKNGRGILLPGPPGAGKSTLCAALALRGWRLLSDELAMMRPGSTDLIPVPRTVGLKGVSIEVIRDFAPEAVMGSAIQGTRKGTVAHLKPLKEAIGRSSECTTPKWIIFPTYKEGEPVRLEPASKAQTFIWLANDAFNFNVLGERAFETLSDLIDSCSCHELGYGSLEEAAAFLSRLSEDA</sequence>
<dbReference type="EMBL" id="DSDO01000224">
    <property type="protein sequence ID" value="HDR46697.1"/>
    <property type="molecule type" value="Genomic_DNA"/>
</dbReference>
<dbReference type="InterPro" id="IPR027417">
    <property type="entry name" value="P-loop_NTPase"/>
</dbReference>
<accession>A0A831LKV4</accession>
<evidence type="ECO:0000313" key="1">
    <source>
        <dbReference type="EMBL" id="HDR46697.1"/>
    </source>
</evidence>
<protein>
    <submittedName>
        <fullName evidence="1">HprK-related kinase A</fullName>
    </submittedName>
</protein>
<comment type="caution">
    <text evidence="1">The sequence shown here is derived from an EMBL/GenBank/DDBJ whole genome shotgun (WGS) entry which is preliminary data.</text>
</comment>
<reference evidence="1" key="1">
    <citation type="journal article" date="2020" name="mSystems">
        <title>Genome- and Community-Level Interaction Insights into Carbon Utilization and Element Cycling Functions of Hydrothermarchaeota in Hydrothermal Sediment.</title>
        <authorList>
            <person name="Zhou Z."/>
            <person name="Liu Y."/>
            <person name="Xu W."/>
            <person name="Pan J."/>
            <person name="Luo Z.H."/>
            <person name="Li M."/>
        </authorList>
    </citation>
    <scope>NUCLEOTIDE SEQUENCE [LARGE SCALE GENOMIC DNA]</scope>
    <source>
        <strain evidence="1">SpSt-1220</strain>
    </source>
</reference>
<keyword evidence="1" id="KW-0418">Kinase</keyword>
<dbReference type="GO" id="GO:0016301">
    <property type="term" value="F:kinase activity"/>
    <property type="evidence" value="ECO:0007669"/>
    <property type="project" value="UniProtKB-KW"/>
</dbReference>
<keyword evidence="1" id="KW-0808">Transferase</keyword>